<dbReference type="Proteomes" id="UP000827889">
    <property type="component" value="Chromosome 8"/>
</dbReference>
<dbReference type="KEGG" id="rarg:115738049"/>
<sequence length="110" mass="11938">MASTCCPIEMEPRTLRQGQLIHAREVAEDVIQKMEPNKATSIFTEGLKLTNPTKDAGRSAEHGEEVGGEPIESQKQRAECIEKPCQCSCASGLGESPDQPELKEPVSAPF</sequence>
<dbReference type="AlphaFoldDB" id="A0A8B8NV46"/>
<proteinExistence type="predicted"/>
<accession>A0A8B8NV46</accession>
<name>A0A8B8NV46_9MYRT</name>
<gene>
    <name evidence="3" type="primary">LOC115738049</name>
</gene>
<organism evidence="2 3">
    <name type="scientific">Rhodamnia argentea</name>
    <dbReference type="NCBI Taxonomy" id="178133"/>
    <lineage>
        <taxon>Eukaryota</taxon>
        <taxon>Viridiplantae</taxon>
        <taxon>Streptophyta</taxon>
        <taxon>Embryophyta</taxon>
        <taxon>Tracheophyta</taxon>
        <taxon>Spermatophyta</taxon>
        <taxon>Magnoliopsida</taxon>
        <taxon>eudicotyledons</taxon>
        <taxon>Gunneridae</taxon>
        <taxon>Pentapetalae</taxon>
        <taxon>rosids</taxon>
        <taxon>malvids</taxon>
        <taxon>Myrtales</taxon>
        <taxon>Myrtaceae</taxon>
        <taxon>Myrtoideae</taxon>
        <taxon>Myrteae</taxon>
        <taxon>Australasian group</taxon>
        <taxon>Rhodamnia</taxon>
    </lineage>
</organism>
<reference evidence="3" key="1">
    <citation type="submission" date="2025-08" db="UniProtKB">
        <authorList>
            <consortium name="RefSeq"/>
        </authorList>
    </citation>
    <scope>IDENTIFICATION</scope>
    <source>
        <tissue evidence="3">Leaf</tissue>
    </source>
</reference>
<protein>
    <submittedName>
        <fullName evidence="3">Uncharacterized protein LOC115738049</fullName>
    </submittedName>
</protein>
<keyword evidence="2" id="KW-1185">Reference proteome</keyword>
<dbReference type="OrthoDB" id="1719804at2759"/>
<dbReference type="RefSeq" id="XP_030526395.1">
    <property type="nucleotide sequence ID" value="XM_030670535.2"/>
</dbReference>
<dbReference type="PANTHER" id="PTHR34808:SF5">
    <property type="entry name" value="SMP DOMAIN-CONTAINING PROTEIN"/>
    <property type="match status" value="1"/>
</dbReference>
<feature type="region of interest" description="Disordered" evidence="1">
    <location>
        <begin position="42"/>
        <end position="75"/>
    </location>
</feature>
<dbReference type="PANTHER" id="PTHR34808">
    <property type="entry name" value="EXPRESSED PROTEIN"/>
    <property type="match status" value="1"/>
</dbReference>
<evidence type="ECO:0000256" key="1">
    <source>
        <dbReference type="SAM" id="MobiDB-lite"/>
    </source>
</evidence>
<evidence type="ECO:0000313" key="2">
    <source>
        <dbReference type="Proteomes" id="UP000827889"/>
    </source>
</evidence>
<dbReference type="GeneID" id="115738049"/>
<evidence type="ECO:0000313" key="3">
    <source>
        <dbReference type="RefSeq" id="XP_030526395.1"/>
    </source>
</evidence>
<feature type="compositionally biased region" description="Basic and acidic residues" evidence="1">
    <location>
        <begin position="55"/>
        <end position="65"/>
    </location>
</feature>